<dbReference type="InterPro" id="IPR018060">
    <property type="entry name" value="HTH_AraC"/>
</dbReference>
<organism evidence="5 6">
    <name type="scientific">Hominimerdicola aceti</name>
    <dbReference type="NCBI Taxonomy" id="2981726"/>
    <lineage>
        <taxon>Bacteria</taxon>
        <taxon>Bacillati</taxon>
        <taxon>Bacillota</taxon>
        <taxon>Clostridia</taxon>
        <taxon>Eubacteriales</taxon>
        <taxon>Oscillospiraceae</taxon>
        <taxon>Hominimerdicola</taxon>
    </lineage>
</organism>
<evidence type="ECO:0000313" key="5">
    <source>
        <dbReference type="EMBL" id="MCU6704999.1"/>
    </source>
</evidence>
<dbReference type="PROSITE" id="PS01124">
    <property type="entry name" value="HTH_ARAC_FAMILY_2"/>
    <property type="match status" value="1"/>
</dbReference>
<protein>
    <submittedName>
        <fullName evidence="5">AraC family transcriptional regulator</fullName>
    </submittedName>
</protein>
<dbReference type="RefSeq" id="WP_022286718.1">
    <property type="nucleotide sequence ID" value="NZ_JAOQJZ010000002.1"/>
</dbReference>
<dbReference type="Proteomes" id="UP001208131">
    <property type="component" value="Unassembled WGS sequence"/>
</dbReference>
<dbReference type="SMART" id="SM00342">
    <property type="entry name" value="HTH_ARAC"/>
    <property type="match status" value="1"/>
</dbReference>
<dbReference type="InterPro" id="IPR037923">
    <property type="entry name" value="HTH-like"/>
</dbReference>
<gene>
    <name evidence="5" type="ORF">OCV57_03520</name>
</gene>
<name>A0AAE3LGQ3_9FIRM</name>
<keyword evidence="1" id="KW-0805">Transcription regulation</keyword>
<dbReference type="PANTHER" id="PTHR43280:SF11">
    <property type="entry name" value="RCS-SPECIFIC HTH-TYPE TRANSCRIPTIONAL ACTIVATOR RCLR"/>
    <property type="match status" value="1"/>
</dbReference>
<dbReference type="Pfam" id="PF12833">
    <property type="entry name" value="HTH_18"/>
    <property type="match status" value="1"/>
</dbReference>
<dbReference type="InterPro" id="IPR020449">
    <property type="entry name" value="Tscrpt_reg_AraC-type_HTH"/>
</dbReference>
<evidence type="ECO:0000259" key="4">
    <source>
        <dbReference type="PROSITE" id="PS01124"/>
    </source>
</evidence>
<dbReference type="GO" id="GO:0043565">
    <property type="term" value="F:sequence-specific DNA binding"/>
    <property type="evidence" value="ECO:0007669"/>
    <property type="project" value="InterPro"/>
</dbReference>
<reference evidence="5 6" key="1">
    <citation type="journal article" date="2021" name="ISME Commun">
        <title>Automated analysis of genomic sequences facilitates high-throughput and comprehensive description of bacteria.</title>
        <authorList>
            <person name="Hitch T.C.A."/>
        </authorList>
    </citation>
    <scope>NUCLEOTIDE SEQUENCE [LARGE SCALE GENOMIC DNA]</scope>
    <source>
        <strain evidence="5 6">Sanger_31</strain>
    </source>
</reference>
<dbReference type="SUPFAM" id="SSF51215">
    <property type="entry name" value="Regulatory protein AraC"/>
    <property type="match status" value="1"/>
</dbReference>
<proteinExistence type="predicted"/>
<dbReference type="SUPFAM" id="SSF46689">
    <property type="entry name" value="Homeodomain-like"/>
    <property type="match status" value="1"/>
</dbReference>
<keyword evidence="2" id="KW-0238">DNA-binding</keyword>
<accession>A0AAE3LGQ3</accession>
<dbReference type="PROSITE" id="PS00041">
    <property type="entry name" value="HTH_ARAC_FAMILY_1"/>
    <property type="match status" value="1"/>
</dbReference>
<keyword evidence="6" id="KW-1185">Reference proteome</keyword>
<dbReference type="AlphaFoldDB" id="A0AAE3LGQ3"/>
<dbReference type="PRINTS" id="PR00032">
    <property type="entry name" value="HTHARAC"/>
</dbReference>
<evidence type="ECO:0000256" key="2">
    <source>
        <dbReference type="ARBA" id="ARBA00023125"/>
    </source>
</evidence>
<comment type="caution">
    <text evidence="5">The sequence shown here is derived from an EMBL/GenBank/DDBJ whole genome shotgun (WGS) entry which is preliminary data.</text>
</comment>
<feature type="domain" description="HTH araC/xylS-type" evidence="4">
    <location>
        <begin position="161"/>
        <end position="259"/>
    </location>
</feature>
<sequence length="260" mass="30352">MLVGAVGYNYRHRKDFIMDCPHGVGCPLILLIKEPSVFVINGIEHRAEKNSFILLSPDTPVKYHAAEEFYTDDWLYFNYEQGDNEKFERLDVPKDTLVYLGNIDELSQIMRSVAYEYQLMKEGHEEVTRCYMEIFLLKLARQLKCTDKKSCIITDRNSRFMQLRAYIYAMPEDIADVGSMAWDMGISRSSFQHMYKKMFGVSVMTDVISARMERASQLLATTNLSVREVAERCGYTNEYGFMKRFKMHFGKTPTEFRSML</sequence>
<dbReference type="InterPro" id="IPR018062">
    <property type="entry name" value="HTH_AraC-typ_CS"/>
</dbReference>
<dbReference type="GO" id="GO:0003700">
    <property type="term" value="F:DNA-binding transcription factor activity"/>
    <property type="evidence" value="ECO:0007669"/>
    <property type="project" value="InterPro"/>
</dbReference>
<keyword evidence="3" id="KW-0804">Transcription</keyword>
<evidence type="ECO:0000256" key="1">
    <source>
        <dbReference type="ARBA" id="ARBA00023015"/>
    </source>
</evidence>
<dbReference type="InterPro" id="IPR009057">
    <property type="entry name" value="Homeodomain-like_sf"/>
</dbReference>
<evidence type="ECO:0000313" key="6">
    <source>
        <dbReference type="Proteomes" id="UP001208131"/>
    </source>
</evidence>
<dbReference type="Gene3D" id="1.10.10.60">
    <property type="entry name" value="Homeodomain-like"/>
    <property type="match status" value="2"/>
</dbReference>
<evidence type="ECO:0000256" key="3">
    <source>
        <dbReference type="ARBA" id="ARBA00023163"/>
    </source>
</evidence>
<dbReference type="PANTHER" id="PTHR43280">
    <property type="entry name" value="ARAC-FAMILY TRANSCRIPTIONAL REGULATOR"/>
    <property type="match status" value="1"/>
</dbReference>
<dbReference type="EMBL" id="JAOQJZ010000002">
    <property type="protein sequence ID" value="MCU6704999.1"/>
    <property type="molecule type" value="Genomic_DNA"/>
</dbReference>